<keyword evidence="1 2" id="KW-0238">DNA-binding</keyword>
<dbReference type="EMBL" id="PDCN02000037">
    <property type="protein sequence ID" value="PIB73218.1"/>
    <property type="molecule type" value="Genomic_DNA"/>
</dbReference>
<evidence type="ECO:0000313" key="5">
    <source>
        <dbReference type="Proteomes" id="UP000230551"/>
    </source>
</evidence>
<evidence type="ECO:0000313" key="4">
    <source>
        <dbReference type="EMBL" id="PIB73218.1"/>
    </source>
</evidence>
<dbReference type="STRING" id="85968.GCA_900073015_02825"/>
<dbReference type="Gene3D" id="1.10.357.10">
    <property type="entry name" value="Tetracycline Repressor, domain 2"/>
    <property type="match status" value="1"/>
</dbReference>
<organism evidence="4 5">
    <name type="scientific">Mycolicibacterium brumae</name>
    <dbReference type="NCBI Taxonomy" id="85968"/>
    <lineage>
        <taxon>Bacteria</taxon>
        <taxon>Bacillati</taxon>
        <taxon>Actinomycetota</taxon>
        <taxon>Actinomycetes</taxon>
        <taxon>Mycobacteriales</taxon>
        <taxon>Mycobacteriaceae</taxon>
        <taxon>Mycolicibacterium</taxon>
    </lineage>
</organism>
<gene>
    <name evidence="4" type="ORF">CQY22_017750</name>
</gene>
<reference evidence="4 5" key="1">
    <citation type="journal article" date="2017" name="Infect. Genet. Evol.">
        <title>The new phylogeny of the genus Mycobacterium: The old and the news.</title>
        <authorList>
            <person name="Tortoli E."/>
            <person name="Fedrizzi T."/>
            <person name="Meehan C.J."/>
            <person name="Trovato A."/>
            <person name="Grottola A."/>
            <person name="Giacobazzi E."/>
            <person name="Serpini G.F."/>
            <person name="Tagliazucchi S."/>
            <person name="Fabio A."/>
            <person name="Bettua C."/>
            <person name="Bertorelli R."/>
            <person name="Frascaro F."/>
            <person name="De Sanctis V."/>
            <person name="Pecorari M."/>
            <person name="Jousson O."/>
            <person name="Segata N."/>
            <person name="Cirillo D.M."/>
        </authorList>
    </citation>
    <scope>NUCLEOTIDE SEQUENCE [LARGE SCALE GENOMIC DNA]</scope>
    <source>
        <strain evidence="4 5">CIP1034565</strain>
    </source>
</reference>
<accession>A0A2G5P491</accession>
<comment type="caution">
    <text evidence="4">The sequence shown here is derived from an EMBL/GenBank/DDBJ whole genome shotgun (WGS) entry which is preliminary data.</text>
</comment>
<dbReference type="AlphaFoldDB" id="A0A2G5P491"/>
<dbReference type="PANTHER" id="PTHR43479:SF11">
    <property type="entry name" value="ACREF_ENVCD OPERON REPRESSOR-RELATED"/>
    <property type="match status" value="1"/>
</dbReference>
<feature type="domain" description="HTH tetR-type" evidence="3">
    <location>
        <begin position="47"/>
        <end position="107"/>
    </location>
</feature>
<evidence type="ECO:0000256" key="1">
    <source>
        <dbReference type="ARBA" id="ARBA00023125"/>
    </source>
</evidence>
<dbReference type="InterPro" id="IPR050624">
    <property type="entry name" value="HTH-type_Tx_Regulator"/>
</dbReference>
<name>A0A2G5P491_9MYCO</name>
<dbReference type="PROSITE" id="PS50977">
    <property type="entry name" value="HTH_TETR_2"/>
    <property type="match status" value="1"/>
</dbReference>
<dbReference type="InterPro" id="IPR009057">
    <property type="entry name" value="Homeodomain-like_sf"/>
</dbReference>
<dbReference type="SUPFAM" id="SSF46689">
    <property type="entry name" value="Homeodomain-like"/>
    <property type="match status" value="1"/>
</dbReference>
<feature type="DNA-binding region" description="H-T-H motif" evidence="2">
    <location>
        <begin position="70"/>
        <end position="89"/>
    </location>
</feature>
<dbReference type="Proteomes" id="UP000230551">
    <property type="component" value="Unassembled WGS sequence"/>
</dbReference>
<evidence type="ECO:0000256" key="2">
    <source>
        <dbReference type="PROSITE-ProRule" id="PRU00335"/>
    </source>
</evidence>
<keyword evidence="5" id="KW-1185">Reference proteome</keyword>
<proteinExistence type="predicted"/>
<protein>
    <submittedName>
        <fullName evidence="4">TetR/AcrR family transcriptional regulator</fullName>
    </submittedName>
</protein>
<sequence length="234" mass="25416">MGRVPRNGRRSHYAEAITQRNGQGGREVSTTGTKRVYGGMSAEQRVAERRAKLIDAGLNLFGSGESAQVRVKDVVAEAGLTERYFYESFKDMAAFFDAVFECAADMIESQVNAVIVDAPEDGFARVSLALRTTVELLAADPRLIRLFFVEALGKGDRAGAHRNDILVRAAENFLHWSTVGTPSGGDGRDARLKAFAMSGATSELLIAWADGLIDVTPAELSDFLVGLYWRANLP</sequence>
<dbReference type="GO" id="GO:0003677">
    <property type="term" value="F:DNA binding"/>
    <property type="evidence" value="ECO:0007669"/>
    <property type="project" value="UniProtKB-UniRule"/>
</dbReference>
<dbReference type="OrthoDB" id="4802216at2"/>
<dbReference type="PANTHER" id="PTHR43479">
    <property type="entry name" value="ACREF/ENVCD OPERON REPRESSOR-RELATED"/>
    <property type="match status" value="1"/>
</dbReference>
<evidence type="ECO:0000259" key="3">
    <source>
        <dbReference type="PROSITE" id="PS50977"/>
    </source>
</evidence>
<dbReference type="InterPro" id="IPR001647">
    <property type="entry name" value="HTH_TetR"/>
</dbReference>
<dbReference type="Pfam" id="PF00440">
    <property type="entry name" value="TetR_N"/>
    <property type="match status" value="1"/>
</dbReference>